<dbReference type="RefSeq" id="WP_091748776.1">
    <property type="nucleotide sequence ID" value="NZ_FODY01000018.1"/>
</dbReference>
<evidence type="ECO:0000256" key="7">
    <source>
        <dbReference type="ARBA" id="ARBA00047942"/>
    </source>
</evidence>
<dbReference type="STRING" id="112903.SAMN04490178_11860"/>
<evidence type="ECO:0000256" key="6">
    <source>
        <dbReference type="ARBA" id="ARBA00023125"/>
    </source>
</evidence>
<dbReference type="InterPro" id="IPR011639">
    <property type="entry name" value="MethylTrfase_TaqI-like_dom"/>
</dbReference>
<evidence type="ECO:0000256" key="5">
    <source>
        <dbReference type="ARBA" id="ARBA00022747"/>
    </source>
</evidence>
<dbReference type="InterPro" id="IPR050953">
    <property type="entry name" value="N4_N6_ade-DNA_methylase"/>
</dbReference>
<evidence type="ECO:0000313" key="9">
    <source>
        <dbReference type="EMBL" id="SEP31749.1"/>
    </source>
</evidence>
<keyword evidence="4" id="KW-0949">S-adenosyl-L-methionine</keyword>
<keyword evidence="2 9" id="KW-0489">Methyltransferase</keyword>
<sequence>MSVNTKCQVFTPNRNVQELLDYIGYTQGLYGKKVAENSCGDGSILVEIVKRYIIDSMDKKVSVDKIKKGLEKDIWAAEIDIAHIINCKAKLDEIAGEYGLVDVEWNIFHGDFLKQKITNKFDFVVGNPPYITYKEIDPSNRVFVRENFETCVIGKFDYCYAFIEASIKSLKKTGKLAYLIPSNIFKNQFASNLRNYILPYLTDIYDYKNQKLFAGKLTASAIIICDLDNSSKSITYHNLSEDKKYILNKELLEGKWVLKENIANPEGVEFVRFGDYFHAASSVATLLNKVYIISDFIEGDNYITVKGQQIEKELLREAVSPRSLNYEKKEYIIFPYYYTKEGLQKYSDVEFRKKFPCAVRYLLQFKKILSERNNDEGINWFEYGRVQALAHLNQKKILISTLITGHVKVTLLNELVIPTSGLYIVPKNNQPIYDLSTAVNILRSDLFLEYAKNVGVISNGKSFRISPKDVNNFTFPVSLLK</sequence>
<organism evidence="9 10">
    <name type="scientific">Propionispora vibrioides</name>
    <dbReference type="NCBI Taxonomy" id="112903"/>
    <lineage>
        <taxon>Bacteria</taxon>
        <taxon>Bacillati</taxon>
        <taxon>Bacillota</taxon>
        <taxon>Negativicutes</taxon>
        <taxon>Selenomonadales</taxon>
        <taxon>Sporomusaceae</taxon>
        <taxon>Propionispora</taxon>
    </lineage>
</organism>
<dbReference type="PRINTS" id="PR00507">
    <property type="entry name" value="N12N6MTFRASE"/>
</dbReference>
<evidence type="ECO:0000259" key="8">
    <source>
        <dbReference type="Pfam" id="PF07669"/>
    </source>
</evidence>
<dbReference type="GO" id="GO:0032259">
    <property type="term" value="P:methylation"/>
    <property type="evidence" value="ECO:0007669"/>
    <property type="project" value="UniProtKB-KW"/>
</dbReference>
<dbReference type="InterPro" id="IPR029063">
    <property type="entry name" value="SAM-dependent_MTases_sf"/>
</dbReference>
<protein>
    <recommendedName>
        <fullName evidence="1">site-specific DNA-methyltransferase (adenine-specific)</fullName>
        <ecNumber evidence="1">2.1.1.72</ecNumber>
    </recommendedName>
</protein>
<reference evidence="9 10" key="1">
    <citation type="submission" date="2016-10" db="EMBL/GenBank/DDBJ databases">
        <authorList>
            <person name="de Groot N.N."/>
        </authorList>
    </citation>
    <scope>NUCLEOTIDE SEQUENCE [LARGE SCALE GENOMIC DNA]</scope>
    <source>
        <strain evidence="9 10">DSM 13305</strain>
    </source>
</reference>
<accession>A0A1H8WVW7</accession>
<dbReference type="OrthoDB" id="9814572at2"/>
<comment type="catalytic activity">
    <reaction evidence="7">
        <text>a 2'-deoxyadenosine in DNA + S-adenosyl-L-methionine = an N(6)-methyl-2'-deoxyadenosine in DNA + S-adenosyl-L-homocysteine + H(+)</text>
        <dbReference type="Rhea" id="RHEA:15197"/>
        <dbReference type="Rhea" id="RHEA-COMP:12418"/>
        <dbReference type="Rhea" id="RHEA-COMP:12419"/>
        <dbReference type="ChEBI" id="CHEBI:15378"/>
        <dbReference type="ChEBI" id="CHEBI:57856"/>
        <dbReference type="ChEBI" id="CHEBI:59789"/>
        <dbReference type="ChEBI" id="CHEBI:90615"/>
        <dbReference type="ChEBI" id="CHEBI:90616"/>
        <dbReference type="EC" id="2.1.1.72"/>
    </reaction>
</comment>
<keyword evidence="5" id="KW-0680">Restriction system</keyword>
<dbReference type="Proteomes" id="UP000198847">
    <property type="component" value="Unassembled WGS sequence"/>
</dbReference>
<dbReference type="PANTHER" id="PTHR33841:SF6">
    <property type="entry name" value="TYPE II METHYLTRANSFERASE M.HINDII"/>
    <property type="match status" value="1"/>
</dbReference>
<name>A0A1H8WVW7_9FIRM</name>
<dbReference type="PROSITE" id="PS00092">
    <property type="entry name" value="N6_MTASE"/>
    <property type="match status" value="1"/>
</dbReference>
<dbReference type="AlphaFoldDB" id="A0A1H8WVW7"/>
<keyword evidence="10" id="KW-1185">Reference proteome</keyword>
<dbReference type="GO" id="GO:0009307">
    <property type="term" value="P:DNA restriction-modification system"/>
    <property type="evidence" value="ECO:0007669"/>
    <property type="project" value="UniProtKB-KW"/>
</dbReference>
<feature type="domain" description="Type II methyltransferase M.TaqI-like" evidence="8">
    <location>
        <begin position="82"/>
        <end position="213"/>
    </location>
</feature>
<dbReference type="EMBL" id="FODY01000018">
    <property type="protein sequence ID" value="SEP31749.1"/>
    <property type="molecule type" value="Genomic_DNA"/>
</dbReference>
<dbReference type="PANTHER" id="PTHR33841">
    <property type="entry name" value="DNA METHYLTRANSFERASE YEEA-RELATED"/>
    <property type="match status" value="1"/>
</dbReference>
<keyword evidence="3" id="KW-0808">Transferase</keyword>
<evidence type="ECO:0000256" key="4">
    <source>
        <dbReference type="ARBA" id="ARBA00022691"/>
    </source>
</evidence>
<evidence type="ECO:0000313" key="10">
    <source>
        <dbReference type="Proteomes" id="UP000198847"/>
    </source>
</evidence>
<dbReference type="GO" id="GO:0003677">
    <property type="term" value="F:DNA binding"/>
    <property type="evidence" value="ECO:0007669"/>
    <property type="project" value="UniProtKB-KW"/>
</dbReference>
<dbReference type="SUPFAM" id="SSF53335">
    <property type="entry name" value="S-adenosyl-L-methionine-dependent methyltransferases"/>
    <property type="match status" value="1"/>
</dbReference>
<evidence type="ECO:0000256" key="3">
    <source>
        <dbReference type="ARBA" id="ARBA00022679"/>
    </source>
</evidence>
<keyword evidence="6" id="KW-0238">DNA-binding</keyword>
<dbReference type="InterPro" id="IPR002052">
    <property type="entry name" value="DNA_methylase_N6_adenine_CS"/>
</dbReference>
<dbReference type="EC" id="2.1.1.72" evidence="1"/>
<evidence type="ECO:0000256" key="2">
    <source>
        <dbReference type="ARBA" id="ARBA00022603"/>
    </source>
</evidence>
<dbReference type="GO" id="GO:0009007">
    <property type="term" value="F:site-specific DNA-methyltransferase (adenine-specific) activity"/>
    <property type="evidence" value="ECO:0007669"/>
    <property type="project" value="UniProtKB-EC"/>
</dbReference>
<proteinExistence type="predicted"/>
<dbReference type="Pfam" id="PF07669">
    <property type="entry name" value="Eco57I"/>
    <property type="match status" value="1"/>
</dbReference>
<dbReference type="Gene3D" id="3.40.50.150">
    <property type="entry name" value="Vaccinia Virus protein VP39"/>
    <property type="match status" value="1"/>
</dbReference>
<gene>
    <name evidence="9" type="ORF">SAMN04490178_11860</name>
</gene>
<evidence type="ECO:0000256" key="1">
    <source>
        <dbReference type="ARBA" id="ARBA00011900"/>
    </source>
</evidence>